<evidence type="ECO:0000313" key="5">
    <source>
        <dbReference type="Proteomes" id="UP000189777"/>
    </source>
</evidence>
<dbReference type="Gene3D" id="2.60.40.1240">
    <property type="match status" value="1"/>
</dbReference>
<dbReference type="RefSeq" id="WP_079572898.1">
    <property type="nucleotide sequence ID" value="NZ_FUZQ01000002.1"/>
</dbReference>
<keyword evidence="3" id="KW-0812">Transmembrane</keyword>
<evidence type="ECO:0008006" key="6">
    <source>
        <dbReference type="Google" id="ProtNLM"/>
    </source>
</evidence>
<feature type="compositionally biased region" description="Pro residues" evidence="2">
    <location>
        <begin position="11"/>
        <end position="22"/>
    </location>
</feature>
<keyword evidence="3" id="KW-1133">Transmembrane helix</keyword>
<dbReference type="OrthoDB" id="4424518at2"/>
<feature type="region of interest" description="Disordered" evidence="2">
    <location>
        <begin position="138"/>
        <end position="160"/>
    </location>
</feature>
<accession>A0A1T5JK24</accession>
<dbReference type="EMBL" id="FUZQ01000002">
    <property type="protein sequence ID" value="SKC51734.1"/>
    <property type="molecule type" value="Genomic_DNA"/>
</dbReference>
<keyword evidence="5" id="KW-1185">Reference proteome</keyword>
<feature type="transmembrane region" description="Helical" evidence="3">
    <location>
        <begin position="53"/>
        <end position="70"/>
    </location>
</feature>
<feature type="region of interest" description="Disordered" evidence="2">
    <location>
        <begin position="1"/>
        <end position="22"/>
    </location>
</feature>
<evidence type="ECO:0000256" key="3">
    <source>
        <dbReference type="SAM" id="Phobius"/>
    </source>
</evidence>
<gene>
    <name evidence="4" type="ORF">SAMN04324258_1466</name>
</gene>
<protein>
    <recommendedName>
        <fullName evidence="6">DUF4190 domain-containing protein</fullName>
    </recommendedName>
</protein>
<keyword evidence="3" id="KW-0472">Membrane</keyword>
<sequence>MSTTPNGPTFEPHPAPPVPVTPPPTRGNGLAVAGFVVALVALLLSLIPIVNNGAFVLALAGLVLAIVGLVKARRGAPRQGMAVAGIVLAVVAGAAVLASQAFYSSVLDDVSDSLDDTPALTGEDAPAEPDADVADQATTDEDVAADPEPAAAEEGTRDNPFTFAETVGNDDWTVDLGKPHEAWADIHAENQFNEAPADGMEYWIVPVEATYTGDETGTPWVDLTVEFVGDDSVTYSDSCGVIPDDLTDVDELYEGGSAKGNVCVAVPAGAPGTWTLTAGWFADPVFFRAKG</sequence>
<reference evidence="4 5" key="1">
    <citation type="submission" date="2017-02" db="EMBL/GenBank/DDBJ databases">
        <authorList>
            <person name="Peterson S.W."/>
        </authorList>
    </citation>
    <scope>NUCLEOTIDE SEQUENCE [LARGE SCALE GENOMIC DNA]</scope>
    <source>
        <strain evidence="4 5">DSM 21481</strain>
    </source>
</reference>
<dbReference type="Proteomes" id="UP000189777">
    <property type="component" value="Unassembled WGS sequence"/>
</dbReference>
<proteinExistence type="predicted"/>
<organism evidence="4 5">
    <name type="scientific">Krasilnikoviella flava</name>
    <dbReference type="NCBI Taxonomy" id="526729"/>
    <lineage>
        <taxon>Bacteria</taxon>
        <taxon>Bacillati</taxon>
        <taxon>Actinomycetota</taxon>
        <taxon>Actinomycetes</taxon>
        <taxon>Micrococcales</taxon>
        <taxon>Promicromonosporaceae</taxon>
        <taxon>Krasilnikoviella</taxon>
    </lineage>
</organism>
<name>A0A1T5JK24_9MICO</name>
<dbReference type="InterPro" id="IPR029050">
    <property type="entry name" value="Immunoprotect_excell_Ig-like"/>
</dbReference>
<keyword evidence="1" id="KW-0732">Signal</keyword>
<dbReference type="STRING" id="526729.SAMN04324258_1466"/>
<evidence type="ECO:0000256" key="2">
    <source>
        <dbReference type="SAM" id="MobiDB-lite"/>
    </source>
</evidence>
<dbReference type="AlphaFoldDB" id="A0A1T5JK24"/>
<feature type="transmembrane region" description="Helical" evidence="3">
    <location>
        <begin position="29"/>
        <end position="47"/>
    </location>
</feature>
<feature type="transmembrane region" description="Helical" evidence="3">
    <location>
        <begin position="82"/>
        <end position="103"/>
    </location>
</feature>
<evidence type="ECO:0000313" key="4">
    <source>
        <dbReference type="EMBL" id="SKC51734.1"/>
    </source>
</evidence>
<evidence type="ECO:0000256" key="1">
    <source>
        <dbReference type="ARBA" id="ARBA00022729"/>
    </source>
</evidence>